<dbReference type="PANTHER" id="PTHR47387">
    <property type="entry name" value="NECTIN-2"/>
    <property type="match status" value="1"/>
</dbReference>
<dbReference type="SMART" id="SM00409">
    <property type="entry name" value="IG"/>
    <property type="match status" value="2"/>
</dbReference>
<protein>
    <submittedName>
        <fullName evidence="18">Nectin-2</fullName>
    </submittedName>
</protein>
<dbReference type="GO" id="GO:0005886">
    <property type="term" value="C:plasma membrane"/>
    <property type="evidence" value="ECO:0007669"/>
    <property type="project" value="UniProtKB-SubCell"/>
</dbReference>
<keyword evidence="8" id="KW-0130">Cell adhesion</keyword>
<gene>
    <name evidence="18" type="primary">Nectin2_0</name>
    <name evidence="18" type="ORF">N1851_015061</name>
</gene>
<dbReference type="GO" id="GO:0007155">
    <property type="term" value="P:cell adhesion"/>
    <property type="evidence" value="ECO:0007669"/>
    <property type="project" value="UniProtKB-KW"/>
</dbReference>
<evidence type="ECO:0000256" key="13">
    <source>
        <dbReference type="ARBA" id="ARBA00023180"/>
    </source>
</evidence>
<feature type="domain" description="Ig-like" evidence="17">
    <location>
        <begin position="36"/>
        <end position="155"/>
    </location>
</feature>
<evidence type="ECO:0000256" key="10">
    <source>
        <dbReference type="ARBA" id="ARBA00022989"/>
    </source>
</evidence>
<dbReference type="EMBL" id="JAOPHQ010002650">
    <property type="protein sequence ID" value="KAK0146002.1"/>
    <property type="molecule type" value="Genomic_DNA"/>
</dbReference>
<comment type="subcellular location">
    <subcellularLocation>
        <location evidence="2">Cell junction</location>
        <location evidence="2">Adherens junction</location>
    </subcellularLocation>
    <subcellularLocation>
        <location evidence="1">Cell membrane</location>
        <topology evidence="1">Single-pass type I membrane protein</topology>
    </subcellularLocation>
</comment>
<dbReference type="InterPro" id="IPR013106">
    <property type="entry name" value="Ig_V-set"/>
</dbReference>
<dbReference type="Gene3D" id="2.60.40.10">
    <property type="entry name" value="Immunoglobulins"/>
    <property type="match status" value="3"/>
</dbReference>
<evidence type="ECO:0000256" key="15">
    <source>
        <dbReference type="ARBA" id="ARBA00062858"/>
    </source>
</evidence>
<feature type="domain" description="Ig-like" evidence="17">
    <location>
        <begin position="177"/>
        <end position="268"/>
    </location>
</feature>
<dbReference type="Proteomes" id="UP001174136">
    <property type="component" value="Unassembled WGS sequence"/>
</dbReference>
<dbReference type="SMART" id="SM00406">
    <property type="entry name" value="IGv"/>
    <property type="match status" value="1"/>
</dbReference>
<dbReference type="SUPFAM" id="SSF48726">
    <property type="entry name" value="Immunoglobulin"/>
    <property type="match status" value="3"/>
</dbReference>
<keyword evidence="10" id="KW-1133">Transmembrane helix</keyword>
<keyword evidence="12" id="KW-1015">Disulfide bond</keyword>
<keyword evidence="5" id="KW-0812">Transmembrane</keyword>
<evidence type="ECO:0000313" key="18">
    <source>
        <dbReference type="EMBL" id="KAK0146002.1"/>
    </source>
</evidence>
<evidence type="ECO:0000256" key="3">
    <source>
        <dbReference type="ARBA" id="ARBA00007810"/>
    </source>
</evidence>
<evidence type="ECO:0000256" key="2">
    <source>
        <dbReference type="ARBA" id="ARBA00004536"/>
    </source>
</evidence>
<organism evidence="18 19">
    <name type="scientific">Merluccius polli</name>
    <name type="common">Benguela hake</name>
    <name type="synonym">Merluccius cadenati</name>
    <dbReference type="NCBI Taxonomy" id="89951"/>
    <lineage>
        <taxon>Eukaryota</taxon>
        <taxon>Metazoa</taxon>
        <taxon>Chordata</taxon>
        <taxon>Craniata</taxon>
        <taxon>Vertebrata</taxon>
        <taxon>Euteleostomi</taxon>
        <taxon>Actinopterygii</taxon>
        <taxon>Neopterygii</taxon>
        <taxon>Teleostei</taxon>
        <taxon>Neoteleostei</taxon>
        <taxon>Acanthomorphata</taxon>
        <taxon>Zeiogadaria</taxon>
        <taxon>Gadariae</taxon>
        <taxon>Gadiformes</taxon>
        <taxon>Gadoidei</taxon>
        <taxon>Merlucciidae</taxon>
        <taxon>Merluccius</taxon>
    </lineage>
</organism>
<dbReference type="AlphaFoldDB" id="A0AA47P421"/>
<evidence type="ECO:0000259" key="17">
    <source>
        <dbReference type="PROSITE" id="PS50835"/>
    </source>
</evidence>
<evidence type="ECO:0000256" key="5">
    <source>
        <dbReference type="ARBA" id="ARBA00022692"/>
    </source>
</evidence>
<dbReference type="Pfam" id="PF08205">
    <property type="entry name" value="C2-set_2"/>
    <property type="match status" value="1"/>
</dbReference>
<evidence type="ECO:0000256" key="7">
    <source>
        <dbReference type="ARBA" id="ARBA00022737"/>
    </source>
</evidence>
<comment type="subunit">
    <text evidence="15">Cis- and trans-homodimer. Can form trans-heterodimers.</text>
</comment>
<evidence type="ECO:0000256" key="12">
    <source>
        <dbReference type="ARBA" id="ARBA00023157"/>
    </source>
</evidence>
<evidence type="ECO:0000256" key="1">
    <source>
        <dbReference type="ARBA" id="ARBA00004251"/>
    </source>
</evidence>
<reference evidence="18" key="1">
    <citation type="journal article" date="2023" name="Front. Mar. Sci.">
        <title>A new Merluccius polli reference genome to investigate the effects of global change in West African waters.</title>
        <authorList>
            <person name="Mateo J.L."/>
            <person name="Blanco-Fernandez C."/>
            <person name="Garcia-Vazquez E."/>
            <person name="Machado-Schiaffino G."/>
        </authorList>
    </citation>
    <scope>NUCLEOTIDE SEQUENCE</scope>
    <source>
        <strain evidence="18">C29</strain>
        <tissue evidence="18">Fin</tissue>
    </source>
</reference>
<dbReference type="GO" id="GO:0005912">
    <property type="term" value="C:adherens junction"/>
    <property type="evidence" value="ECO:0007669"/>
    <property type="project" value="UniProtKB-SubCell"/>
</dbReference>
<keyword evidence="11" id="KW-0472">Membrane</keyword>
<dbReference type="InterPro" id="IPR003599">
    <property type="entry name" value="Ig_sub"/>
</dbReference>
<evidence type="ECO:0000313" key="19">
    <source>
        <dbReference type="Proteomes" id="UP001174136"/>
    </source>
</evidence>
<dbReference type="InterPro" id="IPR013783">
    <property type="entry name" value="Ig-like_fold"/>
</dbReference>
<evidence type="ECO:0000256" key="8">
    <source>
        <dbReference type="ARBA" id="ARBA00022889"/>
    </source>
</evidence>
<evidence type="ECO:0000256" key="14">
    <source>
        <dbReference type="ARBA" id="ARBA00058274"/>
    </source>
</evidence>
<comment type="caution">
    <text evidence="18">The sequence shown here is derived from an EMBL/GenBank/DDBJ whole genome shotgun (WGS) entry which is preliminary data.</text>
</comment>
<dbReference type="InterPro" id="IPR007110">
    <property type="entry name" value="Ig-like_dom"/>
</dbReference>
<dbReference type="PANTHER" id="PTHR47387:SF1">
    <property type="entry name" value="NECTIN-2"/>
    <property type="match status" value="1"/>
</dbReference>
<comment type="function">
    <text evidence="14">Cell adhesion molecule that promotes cell-cell contacts and plays important roles in the development of the nervous system. Acts by forming homophilic or heterophilic trans-dimers.</text>
</comment>
<evidence type="ECO:0000256" key="9">
    <source>
        <dbReference type="ARBA" id="ARBA00022949"/>
    </source>
</evidence>
<dbReference type="FunFam" id="2.60.40.10:FF:000304">
    <property type="entry name" value="Nectin cell adhesion molecule 1"/>
    <property type="match status" value="1"/>
</dbReference>
<dbReference type="InterPro" id="IPR013162">
    <property type="entry name" value="CD80_C2-set"/>
</dbReference>
<dbReference type="InterPro" id="IPR036179">
    <property type="entry name" value="Ig-like_dom_sf"/>
</dbReference>
<feature type="domain" description="Ig-like" evidence="17">
    <location>
        <begin position="275"/>
        <end position="361"/>
    </location>
</feature>
<evidence type="ECO:0000256" key="11">
    <source>
        <dbReference type="ARBA" id="ARBA00023136"/>
    </source>
</evidence>
<sequence length="414" mass="44263">MAPFSTMELPLPTVAAALNKRRVYIPIPITFLYPLPMISLRRVKGYTGGEETSWALGQRVKVEPEVLSYPGQSVNLRCAFNDPSGIQLTQVTWIYEPKVGRSSNIAVYHPNFGAHFPEDTPQNGRVTFTTDPPSLPNPSIQISDVKMSDEGKYICEFATYPSGNELGVTSLIMLAKPQNKASTVTAVAGTKPVVVAKCESANGRPESKISWVTTASGNGTTVTKTGADNTVTVSSDYIMVPTAADNGKDISCVVTHRTQATPESFKMKLAVEYLPIVTIVGYDNNWYIGRTNVELNCQATGNPIPTTVTWKTLTGELPDTVVIKENKLTVLKVDDAVNTTFICEVKNRLGIGKEQVTALVRAPASGASCRRVEGMRAATSSRCVLQAGSGVEADSSGALFGPAGPRSGSGVGLR</sequence>
<evidence type="ECO:0000256" key="6">
    <source>
        <dbReference type="ARBA" id="ARBA00022729"/>
    </source>
</evidence>
<proteinExistence type="inferred from homology"/>
<dbReference type="Pfam" id="PF07686">
    <property type="entry name" value="V-set"/>
    <property type="match status" value="1"/>
</dbReference>
<keyword evidence="19" id="KW-1185">Reference proteome</keyword>
<keyword evidence="6" id="KW-0732">Signal</keyword>
<keyword evidence="13" id="KW-0325">Glycoprotein</keyword>
<name>A0AA47P421_MERPO</name>
<dbReference type="PROSITE" id="PS50835">
    <property type="entry name" value="IG_LIKE"/>
    <property type="match status" value="3"/>
</dbReference>
<dbReference type="InterPro" id="IPR052659">
    <property type="entry name" value="Nectin/PVR"/>
</dbReference>
<feature type="region of interest" description="Disordered" evidence="16">
    <location>
        <begin position="392"/>
        <end position="414"/>
    </location>
</feature>
<keyword evidence="9" id="KW-0965">Cell junction</keyword>
<evidence type="ECO:0000256" key="4">
    <source>
        <dbReference type="ARBA" id="ARBA00022475"/>
    </source>
</evidence>
<keyword evidence="7" id="KW-0677">Repeat</keyword>
<keyword evidence="4" id="KW-1003">Cell membrane</keyword>
<accession>A0AA47P421</accession>
<comment type="similarity">
    <text evidence="3">Belongs to the nectin family.</text>
</comment>
<evidence type="ECO:0000256" key="16">
    <source>
        <dbReference type="SAM" id="MobiDB-lite"/>
    </source>
</evidence>